<feature type="domain" description="BTB" evidence="1">
    <location>
        <begin position="15"/>
        <end position="78"/>
    </location>
</feature>
<dbReference type="SUPFAM" id="SSF54695">
    <property type="entry name" value="POZ domain"/>
    <property type="match status" value="1"/>
</dbReference>
<evidence type="ECO:0000313" key="3">
    <source>
        <dbReference type="Proteomes" id="UP000237631"/>
    </source>
</evidence>
<name>A0A2S6CF03_9PEZI</name>
<gene>
    <name evidence="2" type="ORF">CBER1_04504</name>
</gene>
<reference evidence="3" key="1">
    <citation type="journal article" date="2017" name="bioRxiv">
        <title>Conservation of a gene cluster reveals novel cercosporin biosynthetic mechanisms and extends production to the genus Colletotrichum.</title>
        <authorList>
            <person name="de Jonge R."/>
            <person name="Ebert M.K."/>
            <person name="Huitt-Roehl C.R."/>
            <person name="Pal P."/>
            <person name="Suttle J.C."/>
            <person name="Spanner R.E."/>
            <person name="Neubauer J.D."/>
            <person name="Jurick W.M.II."/>
            <person name="Stott K.A."/>
            <person name="Secor G.A."/>
            <person name="Thomma B.P.H.J."/>
            <person name="Van de Peer Y."/>
            <person name="Townsend C.A."/>
            <person name="Bolton M.D."/>
        </authorList>
    </citation>
    <scope>NUCLEOTIDE SEQUENCE [LARGE SCALE GENOMIC DNA]</scope>
    <source>
        <strain evidence="3">CBS538.71</strain>
    </source>
</reference>
<sequence length="249" mass="28286">MALLTSALYNQPAFSDVIIAFSGRRIYCHKLILCSKSEYFMKLCAPDGGFSESTQKVVELRDDDPDAVEHVLLYIYTGCPSGQDENWKLQLQIANSAHKYLLTDLAKTAMNKFIQTASAISPPEKIFEAIMHIRKSTLLPEALEVAKSLETQHVHKLLKVRPYRELVDKDSTLIWKYLDQFNDALVAQIQVTLRVCRKCRTSLLLTSGNSGPNCKCLTLYASPNYENFQIWVPAAKLGDYNQRLPEYRC</sequence>
<comment type="caution">
    <text evidence="2">The sequence shown here is derived from an EMBL/GenBank/DDBJ whole genome shotgun (WGS) entry which is preliminary data.</text>
</comment>
<dbReference type="PANTHER" id="PTHR24413">
    <property type="entry name" value="SPECKLE-TYPE POZ PROTEIN"/>
    <property type="match status" value="1"/>
</dbReference>
<dbReference type="PROSITE" id="PS50097">
    <property type="entry name" value="BTB"/>
    <property type="match status" value="1"/>
</dbReference>
<dbReference type="AlphaFoldDB" id="A0A2S6CF03"/>
<dbReference type="InterPro" id="IPR000210">
    <property type="entry name" value="BTB/POZ_dom"/>
</dbReference>
<dbReference type="InterPro" id="IPR011333">
    <property type="entry name" value="SKP1/BTB/POZ_sf"/>
</dbReference>
<dbReference type="Pfam" id="PF00651">
    <property type="entry name" value="BTB"/>
    <property type="match status" value="1"/>
</dbReference>
<dbReference type="STRING" id="357750.A0A2S6CF03"/>
<organism evidence="2 3">
    <name type="scientific">Cercospora berteroae</name>
    <dbReference type="NCBI Taxonomy" id="357750"/>
    <lineage>
        <taxon>Eukaryota</taxon>
        <taxon>Fungi</taxon>
        <taxon>Dikarya</taxon>
        <taxon>Ascomycota</taxon>
        <taxon>Pezizomycotina</taxon>
        <taxon>Dothideomycetes</taxon>
        <taxon>Dothideomycetidae</taxon>
        <taxon>Mycosphaerellales</taxon>
        <taxon>Mycosphaerellaceae</taxon>
        <taxon>Cercospora</taxon>
    </lineage>
</organism>
<evidence type="ECO:0000313" key="2">
    <source>
        <dbReference type="EMBL" id="PPJ58315.1"/>
    </source>
</evidence>
<dbReference type="SMART" id="SM00225">
    <property type="entry name" value="BTB"/>
    <property type="match status" value="1"/>
</dbReference>
<proteinExistence type="predicted"/>
<dbReference type="OrthoDB" id="3916736at2759"/>
<dbReference type="Gene3D" id="3.30.710.10">
    <property type="entry name" value="Potassium Channel Kv1.1, Chain A"/>
    <property type="match status" value="1"/>
</dbReference>
<accession>A0A2S6CF03</accession>
<protein>
    <recommendedName>
        <fullName evidence="1">BTB domain-containing protein</fullName>
    </recommendedName>
</protein>
<dbReference type="EMBL" id="PNEN01000465">
    <property type="protein sequence ID" value="PPJ58315.1"/>
    <property type="molecule type" value="Genomic_DNA"/>
</dbReference>
<dbReference type="Proteomes" id="UP000237631">
    <property type="component" value="Unassembled WGS sequence"/>
</dbReference>
<keyword evidence="3" id="KW-1185">Reference proteome</keyword>
<evidence type="ECO:0000259" key="1">
    <source>
        <dbReference type="PROSITE" id="PS50097"/>
    </source>
</evidence>